<feature type="transmembrane region" description="Helical" evidence="6">
    <location>
        <begin position="143"/>
        <end position="164"/>
    </location>
</feature>
<feature type="transmembrane region" description="Helical" evidence="6">
    <location>
        <begin position="12"/>
        <end position="30"/>
    </location>
</feature>
<evidence type="ECO:0000256" key="6">
    <source>
        <dbReference type="SAM" id="Phobius"/>
    </source>
</evidence>
<name>A0ABW0RY26_9BURK</name>
<feature type="transmembrane region" description="Helical" evidence="6">
    <location>
        <begin position="103"/>
        <end position="122"/>
    </location>
</feature>
<evidence type="ECO:0000313" key="7">
    <source>
        <dbReference type="EMBL" id="MFC5547912.1"/>
    </source>
</evidence>
<proteinExistence type="predicted"/>
<evidence type="ECO:0000256" key="5">
    <source>
        <dbReference type="ARBA" id="ARBA00023136"/>
    </source>
</evidence>
<gene>
    <name evidence="7" type="ORF">ACFPO9_05240</name>
</gene>
<evidence type="ECO:0000256" key="4">
    <source>
        <dbReference type="ARBA" id="ARBA00022989"/>
    </source>
</evidence>
<evidence type="ECO:0000256" key="3">
    <source>
        <dbReference type="ARBA" id="ARBA00022692"/>
    </source>
</evidence>
<keyword evidence="4 6" id="KW-1133">Transmembrane helix</keyword>
<keyword evidence="8" id="KW-1185">Reference proteome</keyword>
<feature type="transmembrane region" description="Helical" evidence="6">
    <location>
        <begin position="318"/>
        <end position="338"/>
    </location>
</feature>
<feature type="transmembrane region" description="Helical" evidence="6">
    <location>
        <begin position="287"/>
        <end position="306"/>
    </location>
</feature>
<feature type="transmembrane region" description="Helical" evidence="6">
    <location>
        <begin position="350"/>
        <end position="372"/>
    </location>
</feature>
<dbReference type="PANTHER" id="PTHR30250">
    <property type="entry name" value="PST FAMILY PREDICTED COLANIC ACID TRANSPORTER"/>
    <property type="match status" value="1"/>
</dbReference>
<feature type="transmembrane region" description="Helical" evidence="6">
    <location>
        <begin position="36"/>
        <end position="55"/>
    </location>
</feature>
<feature type="transmembrane region" description="Helical" evidence="6">
    <location>
        <begin position="378"/>
        <end position="398"/>
    </location>
</feature>
<feature type="transmembrane region" description="Helical" evidence="6">
    <location>
        <begin position="170"/>
        <end position="190"/>
    </location>
</feature>
<keyword evidence="2" id="KW-1003">Cell membrane</keyword>
<dbReference type="Pfam" id="PF01943">
    <property type="entry name" value="Polysacc_synt"/>
    <property type="match status" value="1"/>
</dbReference>
<organism evidence="7 8">
    <name type="scientific">Massilia aerilata</name>
    <dbReference type="NCBI Taxonomy" id="453817"/>
    <lineage>
        <taxon>Bacteria</taxon>
        <taxon>Pseudomonadati</taxon>
        <taxon>Pseudomonadota</taxon>
        <taxon>Betaproteobacteria</taxon>
        <taxon>Burkholderiales</taxon>
        <taxon>Oxalobacteraceae</taxon>
        <taxon>Telluria group</taxon>
        <taxon>Massilia</taxon>
    </lineage>
</organism>
<evidence type="ECO:0000313" key="8">
    <source>
        <dbReference type="Proteomes" id="UP001596086"/>
    </source>
</evidence>
<evidence type="ECO:0000256" key="1">
    <source>
        <dbReference type="ARBA" id="ARBA00004651"/>
    </source>
</evidence>
<comment type="caution">
    <text evidence="7">The sequence shown here is derived from an EMBL/GenBank/DDBJ whole genome shotgun (WGS) entry which is preliminary data.</text>
</comment>
<dbReference type="Proteomes" id="UP001596086">
    <property type="component" value="Unassembled WGS sequence"/>
</dbReference>
<dbReference type="InterPro" id="IPR002797">
    <property type="entry name" value="Polysacc_synth"/>
</dbReference>
<protein>
    <submittedName>
        <fullName evidence="7">Oligosaccharide flippase family protein</fullName>
    </submittedName>
</protein>
<feature type="transmembrane region" description="Helical" evidence="6">
    <location>
        <begin position="76"/>
        <end position="97"/>
    </location>
</feature>
<dbReference type="RefSeq" id="WP_379768108.1">
    <property type="nucleotide sequence ID" value="NZ_JBHSMZ010000004.1"/>
</dbReference>
<comment type="subcellular location">
    <subcellularLocation>
        <location evidence="1">Cell membrane</location>
        <topology evidence="1">Multi-pass membrane protein</topology>
    </subcellularLocation>
</comment>
<sequence length="417" mass="44815">MRLLFIRILIQVMNGLMGMGLGILTARWLGTEARGALSLLLLLPYFGGVLLTLGMNDAAPYLVNRLGVDVRDITRFFFQYSVAVGGIACAALGIGIFTNGQRVWGYHFDFLLAFFAAILLLCRLSSMLGRGLLMTTQNYKTTIWLDFAESVLPLIFFLSFSIAFGSSLHGAVLAYLLSALFQMIAIAILIRPKGAGFINPSRPLDIFRKSAAYGTQTLLRSIGGIVLQRADFFLVGAMLGSSALGVYSVANTIAEAVLRIPDAASWLLGPKVSRETEQEAVRTTNKFLMLIFGLTAISALFAGLIAPSFVKHFIGAKFIGVATVLPAILFGVTISVIYKILGSSLIGRGFAFRVAGGTWIGASVMLVLDVLLLPKFGLLGAGIAACIGYSINSAWVAFSYMQKMPKFVGKNICDVAN</sequence>
<dbReference type="InterPro" id="IPR050833">
    <property type="entry name" value="Poly_Biosynth_Transport"/>
</dbReference>
<keyword evidence="3 6" id="KW-0812">Transmembrane</keyword>
<dbReference type="EMBL" id="JBHSMZ010000004">
    <property type="protein sequence ID" value="MFC5547912.1"/>
    <property type="molecule type" value="Genomic_DNA"/>
</dbReference>
<evidence type="ECO:0000256" key="2">
    <source>
        <dbReference type="ARBA" id="ARBA00022475"/>
    </source>
</evidence>
<dbReference type="PANTHER" id="PTHR30250:SF11">
    <property type="entry name" value="O-ANTIGEN TRANSPORTER-RELATED"/>
    <property type="match status" value="1"/>
</dbReference>
<reference evidence="8" key="1">
    <citation type="journal article" date="2019" name="Int. J. Syst. Evol. Microbiol.">
        <title>The Global Catalogue of Microorganisms (GCM) 10K type strain sequencing project: providing services to taxonomists for standard genome sequencing and annotation.</title>
        <authorList>
            <consortium name="The Broad Institute Genomics Platform"/>
            <consortium name="The Broad Institute Genome Sequencing Center for Infectious Disease"/>
            <person name="Wu L."/>
            <person name="Ma J."/>
        </authorList>
    </citation>
    <scope>NUCLEOTIDE SEQUENCE [LARGE SCALE GENOMIC DNA]</scope>
    <source>
        <strain evidence="8">CGMCC 4.5798</strain>
    </source>
</reference>
<keyword evidence="5 6" id="KW-0472">Membrane</keyword>
<accession>A0ABW0RY26</accession>